<accession>A0ACC5P362</accession>
<evidence type="ECO:0000313" key="2">
    <source>
        <dbReference type="Proteomes" id="UP000569005"/>
    </source>
</evidence>
<evidence type="ECO:0000313" key="1">
    <source>
        <dbReference type="EMBL" id="MBB5341299.1"/>
    </source>
</evidence>
<proteinExistence type="predicted"/>
<comment type="caution">
    <text evidence="1">The sequence shown here is derived from an EMBL/GenBank/DDBJ whole genome shotgun (WGS) entry which is preliminary data.</text>
</comment>
<keyword evidence="2" id="KW-1185">Reference proteome</keyword>
<organism evidence="1 2">
    <name type="scientific">Tunturiibacter gelidiferens</name>
    <dbReference type="NCBI Taxonomy" id="3069689"/>
    <lineage>
        <taxon>Bacteria</taxon>
        <taxon>Pseudomonadati</taxon>
        <taxon>Acidobacteriota</taxon>
        <taxon>Terriglobia</taxon>
        <taxon>Terriglobales</taxon>
        <taxon>Acidobacteriaceae</taxon>
        <taxon>Tunturiibacter</taxon>
    </lineage>
</organism>
<name>A0ACC5P362_9BACT</name>
<protein>
    <submittedName>
        <fullName evidence="1">Uncharacterized protein</fullName>
    </submittedName>
</protein>
<dbReference type="Proteomes" id="UP000569005">
    <property type="component" value="Unassembled WGS sequence"/>
</dbReference>
<dbReference type="EMBL" id="JACHEA010000001">
    <property type="protein sequence ID" value="MBB5341299.1"/>
    <property type="molecule type" value="Genomic_DNA"/>
</dbReference>
<gene>
    <name evidence="1" type="ORF">HDF13_003632</name>
</gene>
<sequence length="149" mass="17126">MSASVFLLLNLALAFYNVGTIWAHEIDIFRTWRLIGRAQFHDVQMVHFRKIPYWIFAPVGLALLGNIALLWYHPVGSPGWCGWAALVFQSLSILLTAAFWGRWQGRLARDERGPESPYLAKILRTHWLRTALINGYALVFLFWTVKVLG</sequence>
<reference evidence="1" key="1">
    <citation type="submission" date="2020-08" db="EMBL/GenBank/DDBJ databases">
        <title>Genomic Encyclopedia of Type Strains, Phase IV (KMG-V): Genome sequencing to study the core and pangenomes of soil and plant-associated prokaryotes.</title>
        <authorList>
            <person name="Whitman W."/>
        </authorList>
    </citation>
    <scope>NUCLEOTIDE SEQUENCE</scope>
    <source>
        <strain evidence="1">M8UP15</strain>
    </source>
</reference>